<accession>A0A9X3MX35</accession>
<proteinExistence type="predicted"/>
<sequence length="366" mass="39833">MLALDAHPHARAVLGAALKDEPAHAYLLHGPAGSGKREAARVFAGELLARGAKDPENVKTRAAHGSHPDLTWVTPSGAHEMLRRDVGEAVVAAAAHTPFEARHRIFVLERADVMNDEAANALLKTLEEPPSYVVLILLTDRLTQVLPTIASRCQAVRFDPPRPGQLAQRLQSQGVPPTTAEAAARLSLGDANKALALALGDGPALRAAAESLARAPIKGTTGSERPWRAVLDRAKQRGQSAKEEIERALVEELQYLPKKEHKRRETEFTERARRADRRAATQALDHALQLTGLWYRDLTCVAAGVPELAFHSDRTEALQEDAGRDPVALRKAMELVDDTRARLILNVSEELACEALAYRLEETLSG</sequence>
<dbReference type="GO" id="GO:0006261">
    <property type="term" value="P:DNA-templated DNA replication"/>
    <property type="evidence" value="ECO:0007669"/>
    <property type="project" value="TreeGrafter"/>
</dbReference>
<dbReference type="PANTHER" id="PTHR11669:SF8">
    <property type="entry name" value="DNA POLYMERASE III SUBUNIT DELTA"/>
    <property type="match status" value="1"/>
</dbReference>
<organism evidence="1 2">
    <name type="scientific">Solirubrobacter ginsenosidimutans</name>
    <dbReference type="NCBI Taxonomy" id="490573"/>
    <lineage>
        <taxon>Bacteria</taxon>
        <taxon>Bacillati</taxon>
        <taxon>Actinomycetota</taxon>
        <taxon>Thermoleophilia</taxon>
        <taxon>Solirubrobacterales</taxon>
        <taxon>Solirubrobacteraceae</taxon>
        <taxon>Solirubrobacter</taxon>
    </lineage>
</organism>
<keyword evidence="2" id="KW-1185">Reference proteome</keyword>
<dbReference type="AlphaFoldDB" id="A0A9X3MX35"/>
<comment type="caution">
    <text evidence="1">The sequence shown here is derived from an EMBL/GenBank/DDBJ whole genome shotgun (WGS) entry which is preliminary data.</text>
</comment>
<dbReference type="Proteomes" id="UP001149140">
    <property type="component" value="Unassembled WGS sequence"/>
</dbReference>
<dbReference type="SUPFAM" id="SSF52540">
    <property type="entry name" value="P-loop containing nucleoside triphosphate hydrolases"/>
    <property type="match status" value="1"/>
</dbReference>
<reference evidence="1" key="1">
    <citation type="submission" date="2022-10" db="EMBL/GenBank/DDBJ databases">
        <title>The WGS of Solirubrobacter ginsenosidimutans DSM 21036.</title>
        <authorList>
            <person name="Jiang Z."/>
        </authorList>
    </citation>
    <scope>NUCLEOTIDE SEQUENCE</scope>
    <source>
        <strain evidence="1">DSM 21036</strain>
    </source>
</reference>
<dbReference type="Gene3D" id="3.40.50.300">
    <property type="entry name" value="P-loop containing nucleotide triphosphate hydrolases"/>
    <property type="match status" value="1"/>
</dbReference>
<protein>
    <recommendedName>
        <fullName evidence="3">DNA polymerase III subunit delta</fullName>
    </recommendedName>
</protein>
<dbReference type="RefSeq" id="WP_270043678.1">
    <property type="nucleotide sequence ID" value="NZ_JAPDOD010000034.1"/>
</dbReference>
<evidence type="ECO:0000313" key="2">
    <source>
        <dbReference type="Proteomes" id="UP001149140"/>
    </source>
</evidence>
<dbReference type="PANTHER" id="PTHR11669">
    <property type="entry name" value="REPLICATION FACTOR C / DNA POLYMERASE III GAMMA-TAU SUBUNIT"/>
    <property type="match status" value="1"/>
</dbReference>
<name>A0A9X3MX35_9ACTN</name>
<evidence type="ECO:0000313" key="1">
    <source>
        <dbReference type="EMBL" id="MDA0164424.1"/>
    </source>
</evidence>
<dbReference type="EMBL" id="JAPDOD010000034">
    <property type="protein sequence ID" value="MDA0164424.1"/>
    <property type="molecule type" value="Genomic_DNA"/>
</dbReference>
<dbReference type="InterPro" id="IPR050238">
    <property type="entry name" value="DNA_Rep/Repair_Clamp_Loader"/>
</dbReference>
<gene>
    <name evidence="1" type="ORF">OM076_29405</name>
</gene>
<evidence type="ECO:0008006" key="3">
    <source>
        <dbReference type="Google" id="ProtNLM"/>
    </source>
</evidence>
<dbReference type="InterPro" id="IPR027417">
    <property type="entry name" value="P-loop_NTPase"/>
</dbReference>
<dbReference type="Pfam" id="PF13177">
    <property type="entry name" value="DNA_pol3_delta2"/>
    <property type="match status" value="1"/>
</dbReference>